<keyword evidence="4" id="KW-1185">Reference proteome</keyword>
<proteinExistence type="predicted"/>
<evidence type="ECO:0000313" key="4">
    <source>
        <dbReference type="Proteomes" id="UP001138802"/>
    </source>
</evidence>
<keyword evidence="1" id="KW-0472">Membrane</keyword>
<keyword evidence="1" id="KW-1133">Transmembrane helix</keyword>
<dbReference type="InterPro" id="IPR001296">
    <property type="entry name" value="Glyco_trans_1"/>
</dbReference>
<dbReference type="Proteomes" id="UP001138802">
    <property type="component" value="Unassembled WGS sequence"/>
</dbReference>
<gene>
    <name evidence="3" type="ORF">CKO25_20565</name>
</gene>
<dbReference type="GO" id="GO:1901135">
    <property type="term" value="P:carbohydrate derivative metabolic process"/>
    <property type="evidence" value="ECO:0007669"/>
    <property type="project" value="UniProtKB-ARBA"/>
</dbReference>
<organism evidence="3 4">
    <name type="scientific">Thiocapsa imhoffii</name>
    <dbReference type="NCBI Taxonomy" id="382777"/>
    <lineage>
        <taxon>Bacteria</taxon>
        <taxon>Pseudomonadati</taxon>
        <taxon>Pseudomonadota</taxon>
        <taxon>Gammaproteobacteria</taxon>
        <taxon>Chromatiales</taxon>
        <taxon>Chromatiaceae</taxon>
        <taxon>Thiocapsa</taxon>
    </lineage>
</organism>
<evidence type="ECO:0000313" key="3">
    <source>
        <dbReference type="EMBL" id="MBK1646965.1"/>
    </source>
</evidence>
<feature type="domain" description="Glycosyl transferase family 1" evidence="2">
    <location>
        <begin position="184"/>
        <end position="349"/>
    </location>
</feature>
<dbReference type="Gene3D" id="3.40.50.2000">
    <property type="entry name" value="Glycogen Phosphorylase B"/>
    <property type="match status" value="2"/>
</dbReference>
<name>A0A9X0WMQ6_9GAMM</name>
<dbReference type="SUPFAM" id="SSF53756">
    <property type="entry name" value="UDP-Glycosyltransferase/glycogen phosphorylase"/>
    <property type="match status" value="1"/>
</dbReference>
<comment type="caution">
    <text evidence="3">The sequence shown here is derived from an EMBL/GenBank/DDBJ whole genome shotgun (WGS) entry which is preliminary data.</text>
</comment>
<dbReference type="GO" id="GO:0016757">
    <property type="term" value="F:glycosyltransferase activity"/>
    <property type="evidence" value="ECO:0007669"/>
    <property type="project" value="InterPro"/>
</dbReference>
<dbReference type="PANTHER" id="PTHR12526:SF630">
    <property type="entry name" value="GLYCOSYLTRANSFERASE"/>
    <property type="match status" value="1"/>
</dbReference>
<evidence type="ECO:0000256" key="1">
    <source>
        <dbReference type="SAM" id="Phobius"/>
    </source>
</evidence>
<reference evidence="3 4" key="1">
    <citation type="journal article" date="2020" name="Microorganisms">
        <title>Osmotic Adaptation and Compatible Solute Biosynthesis of Phototrophic Bacteria as Revealed from Genome Analyses.</title>
        <authorList>
            <person name="Imhoff J.F."/>
            <person name="Rahn T."/>
            <person name="Kunzel S."/>
            <person name="Keller A."/>
            <person name="Neulinger S.C."/>
        </authorList>
    </citation>
    <scope>NUCLEOTIDE SEQUENCE [LARGE SCALE GENOMIC DNA]</scope>
    <source>
        <strain evidence="3 4">DSM 21303</strain>
    </source>
</reference>
<evidence type="ECO:0000259" key="2">
    <source>
        <dbReference type="Pfam" id="PF00534"/>
    </source>
</evidence>
<protein>
    <recommendedName>
        <fullName evidence="2">Glycosyl transferase family 1 domain-containing protein</fullName>
    </recommendedName>
</protein>
<dbReference type="AlphaFoldDB" id="A0A9X0WMQ6"/>
<feature type="transmembrane region" description="Helical" evidence="1">
    <location>
        <begin position="98"/>
        <end position="117"/>
    </location>
</feature>
<dbReference type="RefSeq" id="WP_200389802.1">
    <property type="nucleotide sequence ID" value="NZ_NRSD01000061.1"/>
</dbReference>
<sequence length="384" mass="43734">MKLIIVLDNVVTLEGRTVWAEPGLDLLFGPLLRAEIDLSFAVRLTKEKGQRVLAAYNSECVRTLNMGFVYLGDSSFKKILNYIRFFKHMWGCVGTNDFIYIFFPGALGFISAAICLLRMKPYGLYIRKDSKTGRSWEELIKVLQISRAQFVICTGDYLVKQSKKLNSRVSAVIPMTGILEKHTEAKSQLNDNFVSILFVGRLIRDKGIFEILRAVYHLSKIEHLNVRLRYVGDGSDRQLLETEICSLSLDTVVRCYGSITDVQFMEELYRQSDIFCLPTYHSEGVPRVFYEAMQFGIPILTTRMAQWTGLLVHKKSAFLCEPKSVACLIESLRLLITERESRDALARGGASVLEGLKLKWSEKNHGDQVLGYLGEQEMLELKRT</sequence>
<dbReference type="Pfam" id="PF00534">
    <property type="entry name" value="Glycos_transf_1"/>
    <property type="match status" value="1"/>
</dbReference>
<dbReference type="EMBL" id="NRSD01000061">
    <property type="protein sequence ID" value="MBK1646965.1"/>
    <property type="molecule type" value="Genomic_DNA"/>
</dbReference>
<keyword evidence="1" id="KW-0812">Transmembrane</keyword>
<accession>A0A9X0WMQ6</accession>
<dbReference type="PANTHER" id="PTHR12526">
    <property type="entry name" value="GLYCOSYLTRANSFERASE"/>
    <property type="match status" value="1"/>
</dbReference>